<reference evidence="3" key="2">
    <citation type="submission" date="2020-08" db="EMBL/GenBank/DDBJ databases">
        <authorList>
            <person name="Kikuchi T."/>
        </authorList>
    </citation>
    <scope>NUCLEOTIDE SEQUENCE</scope>
    <source>
        <strain evidence="2">Ka4C1</strain>
    </source>
</reference>
<dbReference type="AlphaFoldDB" id="A0A1I7S8I8"/>
<accession>A0A1I7S8I8</accession>
<keyword evidence="5" id="KW-1185">Reference proteome</keyword>
<feature type="transmembrane region" description="Helical" evidence="1">
    <location>
        <begin position="85"/>
        <end position="105"/>
    </location>
</feature>
<dbReference type="EMBL" id="CAJFCV020000005">
    <property type="protein sequence ID" value="CAG9121119.1"/>
    <property type="molecule type" value="Genomic_DNA"/>
</dbReference>
<evidence type="ECO:0000313" key="5">
    <source>
        <dbReference type="Proteomes" id="UP000659654"/>
    </source>
</evidence>
<proteinExistence type="predicted"/>
<keyword evidence="1" id="KW-0812">Transmembrane</keyword>
<evidence type="ECO:0000256" key="1">
    <source>
        <dbReference type="SAM" id="Phobius"/>
    </source>
</evidence>
<protein>
    <submittedName>
        <fullName evidence="2">(pine wood nematode) hypothetical protein</fullName>
    </submittedName>
</protein>
<dbReference type="EMBL" id="CAJFDI010000005">
    <property type="protein sequence ID" value="CAD5230202.1"/>
    <property type="molecule type" value="Genomic_DNA"/>
</dbReference>
<evidence type="ECO:0000313" key="2">
    <source>
        <dbReference type="EMBL" id="CAD5230202.1"/>
    </source>
</evidence>
<keyword evidence="1" id="KW-1133">Transmembrane helix</keyword>
<name>A0A1I7S8I8_BURXY</name>
<feature type="transmembrane region" description="Helical" evidence="1">
    <location>
        <begin position="134"/>
        <end position="154"/>
    </location>
</feature>
<dbReference type="OrthoDB" id="5840914at2759"/>
<reference evidence="6" key="1">
    <citation type="submission" date="2016-11" db="UniProtKB">
        <authorList>
            <consortium name="WormBaseParasite"/>
        </authorList>
    </citation>
    <scope>IDENTIFICATION</scope>
</reference>
<gene>
    <name evidence="2" type="ORF">BXYJ_LOCUS10869</name>
</gene>
<organism evidence="4 6">
    <name type="scientific">Bursaphelenchus xylophilus</name>
    <name type="common">Pinewood nematode worm</name>
    <name type="synonym">Aphelenchoides xylophilus</name>
    <dbReference type="NCBI Taxonomy" id="6326"/>
    <lineage>
        <taxon>Eukaryota</taxon>
        <taxon>Metazoa</taxon>
        <taxon>Ecdysozoa</taxon>
        <taxon>Nematoda</taxon>
        <taxon>Chromadorea</taxon>
        <taxon>Rhabditida</taxon>
        <taxon>Tylenchina</taxon>
        <taxon>Tylenchomorpha</taxon>
        <taxon>Aphelenchoidea</taxon>
        <taxon>Aphelenchoididae</taxon>
        <taxon>Bursaphelenchus</taxon>
    </lineage>
</organism>
<dbReference type="Proteomes" id="UP000659654">
    <property type="component" value="Unassembled WGS sequence"/>
</dbReference>
<evidence type="ECO:0000313" key="6">
    <source>
        <dbReference type="WBParaSite" id="BXY_0933100.1"/>
    </source>
</evidence>
<dbReference type="WBParaSite" id="BXY_0933100.1">
    <property type="protein sequence ID" value="BXY_0933100.1"/>
    <property type="gene ID" value="BXY_0933100"/>
</dbReference>
<dbReference type="Proteomes" id="UP000582659">
    <property type="component" value="Unassembled WGS sequence"/>
</dbReference>
<evidence type="ECO:0000313" key="4">
    <source>
        <dbReference type="Proteomes" id="UP000095284"/>
    </source>
</evidence>
<dbReference type="Proteomes" id="UP000095284">
    <property type="component" value="Unplaced"/>
</dbReference>
<keyword evidence="1" id="KW-0472">Membrane</keyword>
<evidence type="ECO:0000313" key="3">
    <source>
        <dbReference type="EMBL" id="CAG9121119.1"/>
    </source>
</evidence>
<sequence>MSLRLLSKSKPVVLLSRRWQMRLPTVPREVDFDRKYTFTERIREFLHFHVDMPTHIMFSEYSLRLFHKRDHLDHKQWQLIYNDLFISRTHAIFMFLLFCGGLGVAKCMADLKNYGEIQSASFRQMKKDLKRAGYFQYFFGITLANSIFWVFRIFAVRTRRIYQNVNNPNEYMLVRTLFGWIKNTIKVNRSEVQPTNRVIDRDHNPILAHAKMNLFGNVRVKNKAMIMEAHNFRDNQHYSYLFQHTNRVPFSGQASRATAPRGAARPF</sequence>